<keyword evidence="2" id="KW-1133">Transmembrane helix</keyword>
<evidence type="ECO:0000256" key="1">
    <source>
        <dbReference type="SAM" id="MobiDB-lite"/>
    </source>
</evidence>
<evidence type="ECO:0000313" key="4">
    <source>
        <dbReference type="Proteomes" id="UP000293360"/>
    </source>
</evidence>
<reference evidence="3 4" key="1">
    <citation type="submission" date="2018-06" db="EMBL/GenBank/DDBJ databases">
        <title>Complete Genomes of Monosporascus.</title>
        <authorList>
            <person name="Robinson A.J."/>
            <person name="Natvig D.O."/>
        </authorList>
    </citation>
    <scope>NUCLEOTIDE SEQUENCE [LARGE SCALE GENOMIC DNA]</scope>
    <source>
        <strain evidence="3 4">CBS 110550</strain>
    </source>
</reference>
<dbReference type="OrthoDB" id="5854584at2759"/>
<feature type="transmembrane region" description="Helical" evidence="2">
    <location>
        <begin position="180"/>
        <end position="197"/>
    </location>
</feature>
<sequence length="245" mass="26166">MTLSGETSGIPTPPAAELRKRAALKAEGLTKKSRTVAMDDQDSSRLPEGAAVSSSDPMPLSWGARNRWMVFAVASGACAAFNGVFAKLSVAPCLFASALRDAMPVYPRPRIPLRPSPVVTWGVVFFGLNLSFNGVMWTLFTQALARGHSTTQVSIMNTSTNFMITALLGLFIFAESLPPLWWLGAAMLVAGNVIIGRKDGGTEEDDKATVDDPLVGSTAHGDSGRQGYGSIPETEQRPTRRDHGE</sequence>
<feature type="transmembrane region" description="Helical" evidence="2">
    <location>
        <begin position="118"/>
        <end position="141"/>
    </location>
</feature>
<feature type="region of interest" description="Disordered" evidence="1">
    <location>
        <begin position="26"/>
        <end position="55"/>
    </location>
</feature>
<name>A0A4Q4TK70_9PEZI</name>
<dbReference type="InterPro" id="IPR039632">
    <property type="entry name" value="TMEM42"/>
</dbReference>
<dbReference type="EMBL" id="QJNU01000096">
    <property type="protein sequence ID" value="RYP07461.1"/>
    <property type="molecule type" value="Genomic_DNA"/>
</dbReference>
<gene>
    <name evidence="3" type="ORF">DL764_002468</name>
</gene>
<protein>
    <recommendedName>
        <fullName evidence="5">EamA domain-containing protein</fullName>
    </recommendedName>
</protein>
<proteinExistence type="predicted"/>
<evidence type="ECO:0000256" key="2">
    <source>
        <dbReference type="SAM" id="Phobius"/>
    </source>
</evidence>
<dbReference type="Proteomes" id="UP000293360">
    <property type="component" value="Unassembled WGS sequence"/>
</dbReference>
<keyword evidence="2" id="KW-0812">Transmembrane</keyword>
<dbReference type="PANTHER" id="PTHR31965:SF1">
    <property type="entry name" value="TRANSMEMBRANE PROTEIN 42"/>
    <property type="match status" value="1"/>
</dbReference>
<dbReference type="STRING" id="155417.A0A4Q4TK70"/>
<accession>A0A4Q4TK70</accession>
<feature type="region of interest" description="Disordered" evidence="1">
    <location>
        <begin position="200"/>
        <end position="245"/>
    </location>
</feature>
<feature type="transmembrane region" description="Helical" evidence="2">
    <location>
        <begin position="153"/>
        <end position="174"/>
    </location>
</feature>
<organism evidence="3 4">
    <name type="scientific">Monosporascus ibericus</name>
    <dbReference type="NCBI Taxonomy" id="155417"/>
    <lineage>
        <taxon>Eukaryota</taxon>
        <taxon>Fungi</taxon>
        <taxon>Dikarya</taxon>
        <taxon>Ascomycota</taxon>
        <taxon>Pezizomycotina</taxon>
        <taxon>Sordariomycetes</taxon>
        <taxon>Xylariomycetidae</taxon>
        <taxon>Xylariales</taxon>
        <taxon>Xylariales incertae sedis</taxon>
        <taxon>Monosporascus</taxon>
    </lineage>
</organism>
<dbReference type="PANTHER" id="PTHR31965">
    <property type="entry name" value="TRANSMEMBRANE PROTEIN 42"/>
    <property type="match status" value="1"/>
</dbReference>
<feature type="compositionally biased region" description="Basic and acidic residues" evidence="1">
    <location>
        <begin position="234"/>
        <end position="245"/>
    </location>
</feature>
<evidence type="ECO:0008006" key="5">
    <source>
        <dbReference type="Google" id="ProtNLM"/>
    </source>
</evidence>
<dbReference type="SUPFAM" id="SSF103481">
    <property type="entry name" value="Multidrug resistance efflux transporter EmrE"/>
    <property type="match status" value="1"/>
</dbReference>
<dbReference type="InterPro" id="IPR037185">
    <property type="entry name" value="EmrE-like"/>
</dbReference>
<keyword evidence="4" id="KW-1185">Reference proteome</keyword>
<dbReference type="AlphaFoldDB" id="A0A4Q4TK70"/>
<feature type="transmembrane region" description="Helical" evidence="2">
    <location>
        <begin position="68"/>
        <end position="98"/>
    </location>
</feature>
<keyword evidence="2" id="KW-0472">Membrane</keyword>
<comment type="caution">
    <text evidence="3">The sequence shown here is derived from an EMBL/GenBank/DDBJ whole genome shotgun (WGS) entry which is preliminary data.</text>
</comment>
<evidence type="ECO:0000313" key="3">
    <source>
        <dbReference type="EMBL" id="RYP07461.1"/>
    </source>
</evidence>